<dbReference type="Gene3D" id="1.20.920.20">
    <property type="match status" value="1"/>
</dbReference>
<keyword evidence="5" id="KW-0547">Nucleotide-binding</keyword>
<evidence type="ECO:0000259" key="15">
    <source>
        <dbReference type="Pfam" id="PF18198"/>
    </source>
</evidence>
<dbReference type="GO" id="GO:0051959">
    <property type="term" value="F:dynein light intermediate chain binding"/>
    <property type="evidence" value="ECO:0007669"/>
    <property type="project" value="InterPro"/>
</dbReference>
<dbReference type="Pfam" id="PF18198">
    <property type="entry name" value="AAA_lid_11"/>
    <property type="match status" value="1"/>
</dbReference>
<keyword evidence="8" id="KW-0175">Coiled coil</keyword>
<evidence type="ECO:0000256" key="4">
    <source>
        <dbReference type="ARBA" id="ARBA00022737"/>
    </source>
</evidence>
<dbReference type="GO" id="GO:0005874">
    <property type="term" value="C:microtubule"/>
    <property type="evidence" value="ECO:0007669"/>
    <property type="project" value="UniProtKB-KW"/>
</dbReference>
<keyword evidence="11" id="KW-0206">Cytoskeleton</keyword>
<feature type="domain" description="Dynein heavy chain region D6 P-loop" evidence="13">
    <location>
        <begin position="458"/>
        <end position="538"/>
    </location>
</feature>
<evidence type="ECO:0000313" key="17">
    <source>
        <dbReference type="Proteomes" id="UP000694620"/>
    </source>
</evidence>
<dbReference type="InterPro" id="IPR027417">
    <property type="entry name" value="P-loop_NTPase"/>
</dbReference>
<dbReference type="GeneTree" id="ENSGT00940000165101"/>
<feature type="domain" description="Dynein heavy chain AAA lid" evidence="15">
    <location>
        <begin position="586"/>
        <end position="692"/>
    </location>
</feature>
<dbReference type="Gene3D" id="1.10.8.1220">
    <property type="match status" value="1"/>
</dbReference>
<dbReference type="InterPro" id="IPR035706">
    <property type="entry name" value="AAA_9"/>
</dbReference>
<dbReference type="GO" id="GO:0005524">
    <property type="term" value="F:ATP binding"/>
    <property type="evidence" value="ECO:0007669"/>
    <property type="project" value="UniProtKB-KW"/>
</dbReference>
<dbReference type="Gene3D" id="6.10.140.1060">
    <property type="match status" value="1"/>
</dbReference>
<protein>
    <submittedName>
        <fullName evidence="16">Uncharacterized protein</fullName>
    </submittedName>
</protein>
<dbReference type="InterPro" id="IPR042219">
    <property type="entry name" value="AAA_lid_11_sf"/>
</dbReference>
<dbReference type="Pfam" id="PF12781">
    <property type="entry name" value="AAA_9"/>
    <property type="match status" value="1"/>
</dbReference>
<evidence type="ECO:0000256" key="5">
    <source>
        <dbReference type="ARBA" id="ARBA00022741"/>
    </source>
</evidence>
<name>A0A8C4S1T6_ERPCA</name>
<comment type="subcellular location">
    <subcellularLocation>
        <location evidence="1">Cytoplasm</location>
        <location evidence="1">Cytoskeleton</location>
        <location evidence="1">Cilium axoneme</location>
    </subcellularLocation>
</comment>
<evidence type="ECO:0000256" key="10">
    <source>
        <dbReference type="ARBA" id="ARBA00023175"/>
    </source>
</evidence>
<evidence type="ECO:0000259" key="13">
    <source>
        <dbReference type="Pfam" id="PF03028"/>
    </source>
</evidence>
<evidence type="ECO:0000256" key="3">
    <source>
        <dbReference type="ARBA" id="ARBA00022701"/>
    </source>
</evidence>
<keyword evidence="3" id="KW-0493">Microtubule</keyword>
<dbReference type="GO" id="GO:0005930">
    <property type="term" value="C:axoneme"/>
    <property type="evidence" value="ECO:0007669"/>
    <property type="project" value="UniProtKB-SubCell"/>
</dbReference>
<dbReference type="InterPro" id="IPR004273">
    <property type="entry name" value="Dynein_heavy_D6_P-loop"/>
</dbReference>
<evidence type="ECO:0000259" key="14">
    <source>
        <dbReference type="Pfam" id="PF12781"/>
    </source>
</evidence>
<dbReference type="GO" id="GO:0007018">
    <property type="term" value="P:microtubule-based movement"/>
    <property type="evidence" value="ECO:0007669"/>
    <property type="project" value="InterPro"/>
</dbReference>
<dbReference type="Gene3D" id="3.40.50.300">
    <property type="entry name" value="P-loop containing nucleotide triphosphate hydrolases"/>
    <property type="match status" value="2"/>
</dbReference>
<evidence type="ECO:0000256" key="1">
    <source>
        <dbReference type="ARBA" id="ARBA00004430"/>
    </source>
</evidence>
<evidence type="ECO:0000256" key="8">
    <source>
        <dbReference type="ARBA" id="ARBA00023054"/>
    </source>
</evidence>
<keyword evidence="2" id="KW-0963">Cytoplasm</keyword>
<dbReference type="InterPro" id="IPR041658">
    <property type="entry name" value="AAA_lid_11"/>
</dbReference>
<evidence type="ECO:0000256" key="11">
    <source>
        <dbReference type="ARBA" id="ARBA00023212"/>
    </source>
</evidence>
<dbReference type="PANTHER" id="PTHR22878:SF69">
    <property type="entry name" value="DYNEIN HEAVY CHAIN"/>
    <property type="match status" value="1"/>
</dbReference>
<sequence>FGAFTATYRKQMLQSWVNFCIQKAIPVTPEFTLSTLRKWRSEGLPPDQNSIENAILIKKSSHWPLLIDPQEQAYEWICHMEGANLKKVSASDPNYMKTIETAVRLGQPDLQEKIDPILKPLLMKDVVARDGQSLIKMGDAEIEYNPDFRLYLTTHIPNPHILPAICIMVKLINFIVTFDGLQDQFLSRVISLENPQLEEQHCQLLESITLDLSLLQELEDKSLMLLQKTEGHILDDQDLIDTLQNLKITSKEIINRVQISENTEQKIEQTRVKYLPVANRAATLYFVVADLVELNYMYQFSLDWFSKMFIKAIQQVNMKQKDMPHADPLGPVAGTLRPQSEVSLALFGNHQLCFSFMICVSIMTNDYNGSSLGFLPISEWQTFLYSDVLASMMDTTGDKNKDGKSNSVFLGTVVYYSIVYRYTYLISSLEGFIADKLGTKYVESGNLTLREMYDNSDATTPLIFILSPGMDPTSQLMRLAQEVRGSTVHVDMVSLGRGQGPKAKELIKKAQILKGRWVFLQNCHLAASFMPQLSTLWDLFRLGETSLPIAVEPPQGLKKRLLHTFSSCLGEVTEEMYAKTSTNPTWKRLLFGLCFFNAVLHERKKYGPLGWNIPYEFSCSDLESLEMLLEGAVDVPWQALRYLTGEVVYGGRVTDSWDRRCLLSTLDHFYHPSVLLDKQTFSKDTAAALPTAPPCRPVTRHIFIKSEETIPFLKIFFLHSSLF</sequence>
<keyword evidence="12" id="KW-0966">Cell projection</keyword>
<dbReference type="Ensembl" id="ENSECRT00000008411.1">
    <property type="protein sequence ID" value="ENSECRP00000008277.1"/>
    <property type="gene ID" value="ENSECRG00000005526.1"/>
</dbReference>
<evidence type="ECO:0000256" key="7">
    <source>
        <dbReference type="ARBA" id="ARBA00023017"/>
    </source>
</evidence>
<evidence type="ECO:0000256" key="12">
    <source>
        <dbReference type="ARBA" id="ARBA00023273"/>
    </source>
</evidence>
<keyword evidence="7" id="KW-0243">Dynein</keyword>
<dbReference type="Proteomes" id="UP000694620">
    <property type="component" value="Chromosome 3"/>
</dbReference>
<reference evidence="16" key="2">
    <citation type="submission" date="2025-08" db="UniProtKB">
        <authorList>
            <consortium name="Ensembl"/>
        </authorList>
    </citation>
    <scope>IDENTIFICATION</scope>
</reference>
<feature type="domain" description="Dynein heavy chain ATP-binding dynein motor region" evidence="14">
    <location>
        <begin position="37"/>
        <end position="253"/>
    </location>
</feature>
<dbReference type="GO" id="GO:0008569">
    <property type="term" value="F:minus-end-directed microtubule motor activity"/>
    <property type="evidence" value="ECO:0007669"/>
    <property type="project" value="InterPro"/>
</dbReference>
<dbReference type="AlphaFoldDB" id="A0A8C4S1T6"/>
<keyword evidence="4" id="KW-0677">Repeat</keyword>
<evidence type="ECO:0000313" key="16">
    <source>
        <dbReference type="Ensembl" id="ENSECRP00000008277.1"/>
    </source>
</evidence>
<keyword evidence="10" id="KW-0505">Motor protein</keyword>
<evidence type="ECO:0000256" key="9">
    <source>
        <dbReference type="ARBA" id="ARBA00023069"/>
    </source>
</evidence>
<reference evidence="16" key="3">
    <citation type="submission" date="2025-09" db="UniProtKB">
        <authorList>
            <consortium name="Ensembl"/>
        </authorList>
    </citation>
    <scope>IDENTIFICATION</scope>
</reference>
<dbReference type="FunFam" id="3.40.50.300:FF:000320">
    <property type="entry name" value="Dynein, axonemal, heavy chain 5"/>
    <property type="match status" value="1"/>
</dbReference>
<accession>A0A8C4S1T6</accession>
<dbReference type="PANTHER" id="PTHR22878">
    <property type="entry name" value="DYNEIN HEAVY CHAIN 6, AXONEMAL-LIKE-RELATED"/>
    <property type="match status" value="1"/>
</dbReference>
<dbReference type="InterPro" id="IPR026983">
    <property type="entry name" value="DHC"/>
</dbReference>
<keyword evidence="9" id="KW-0969">Cilium</keyword>
<dbReference type="GO" id="GO:0045505">
    <property type="term" value="F:dynein intermediate chain binding"/>
    <property type="evidence" value="ECO:0007669"/>
    <property type="project" value="InterPro"/>
</dbReference>
<keyword evidence="17" id="KW-1185">Reference proteome</keyword>
<dbReference type="GO" id="GO:0030286">
    <property type="term" value="C:dynein complex"/>
    <property type="evidence" value="ECO:0007669"/>
    <property type="project" value="UniProtKB-KW"/>
</dbReference>
<reference evidence="16" key="1">
    <citation type="submission" date="2021-06" db="EMBL/GenBank/DDBJ databases">
        <authorList>
            <consortium name="Wellcome Sanger Institute Data Sharing"/>
        </authorList>
    </citation>
    <scope>NUCLEOTIDE SEQUENCE [LARGE SCALE GENOMIC DNA]</scope>
</reference>
<evidence type="ECO:0000256" key="6">
    <source>
        <dbReference type="ARBA" id="ARBA00022840"/>
    </source>
</evidence>
<organism evidence="16 17">
    <name type="scientific">Erpetoichthys calabaricus</name>
    <name type="common">Rope fish</name>
    <name type="synonym">Calamoichthys calabaricus</name>
    <dbReference type="NCBI Taxonomy" id="27687"/>
    <lineage>
        <taxon>Eukaryota</taxon>
        <taxon>Metazoa</taxon>
        <taxon>Chordata</taxon>
        <taxon>Craniata</taxon>
        <taxon>Vertebrata</taxon>
        <taxon>Euteleostomi</taxon>
        <taxon>Actinopterygii</taxon>
        <taxon>Polypteriformes</taxon>
        <taxon>Polypteridae</taxon>
        <taxon>Erpetoichthys</taxon>
    </lineage>
</organism>
<dbReference type="Pfam" id="PF03028">
    <property type="entry name" value="Dynein_heavy"/>
    <property type="match status" value="1"/>
</dbReference>
<evidence type="ECO:0000256" key="2">
    <source>
        <dbReference type="ARBA" id="ARBA00022490"/>
    </source>
</evidence>
<dbReference type="Gene3D" id="1.10.8.720">
    <property type="entry name" value="Region D6 of dynein motor"/>
    <property type="match status" value="1"/>
</dbReference>
<keyword evidence="6" id="KW-0067">ATP-binding</keyword>
<proteinExistence type="predicted"/>
<dbReference type="FunFam" id="3.40.50.300:FF:000049">
    <property type="entry name" value="Dynein, axonemal, heavy chain 5"/>
    <property type="match status" value="1"/>
</dbReference>